<reference evidence="3 4" key="1">
    <citation type="submission" date="2012-02" db="EMBL/GenBank/DDBJ databases">
        <title>Improved High-Quality Draft genome of Joostella marina DSM 19592.</title>
        <authorList>
            <consortium name="US DOE Joint Genome Institute (JGI-PGF)"/>
            <person name="Lucas S."/>
            <person name="Copeland A."/>
            <person name="Lapidus A."/>
            <person name="Bruce D."/>
            <person name="Goodwin L."/>
            <person name="Pitluck S."/>
            <person name="Peters L."/>
            <person name="Chertkov O."/>
            <person name="Ovchinnikova G."/>
            <person name="Kyrpides N."/>
            <person name="Mavromatis K."/>
            <person name="Detter J.C."/>
            <person name="Han C."/>
            <person name="Land M."/>
            <person name="Hauser L."/>
            <person name="Markowitz V."/>
            <person name="Cheng J.-F."/>
            <person name="Hugenholtz P."/>
            <person name="Woyke T."/>
            <person name="Wu D."/>
            <person name="Tindall B."/>
            <person name="Brambilla E."/>
            <person name="Klenk H.-P."/>
            <person name="Eisen J.A."/>
        </authorList>
    </citation>
    <scope>NUCLEOTIDE SEQUENCE [LARGE SCALE GENOMIC DNA]</scope>
    <source>
        <strain evidence="3 4">DSM 19592</strain>
    </source>
</reference>
<keyword evidence="1" id="KW-0812">Transmembrane</keyword>
<dbReference type="Pfam" id="PF03544">
    <property type="entry name" value="TonB_C"/>
    <property type="match status" value="1"/>
</dbReference>
<dbReference type="HOGENOM" id="CLU_065795_1_1_10"/>
<protein>
    <submittedName>
        <fullName evidence="3">Gram-negative bacterial tonB protein</fullName>
    </submittedName>
</protein>
<gene>
    <name evidence="3" type="ORF">JoomaDRAFT_1717</name>
</gene>
<dbReference type="Proteomes" id="UP000004690">
    <property type="component" value="Unassembled WGS sequence"/>
</dbReference>
<dbReference type="Gene3D" id="3.30.1150.10">
    <property type="match status" value="1"/>
</dbReference>
<evidence type="ECO:0000259" key="2">
    <source>
        <dbReference type="Pfam" id="PF03544"/>
    </source>
</evidence>
<evidence type="ECO:0000313" key="4">
    <source>
        <dbReference type="Proteomes" id="UP000004690"/>
    </source>
</evidence>
<dbReference type="OrthoDB" id="1522859at2"/>
<accession>I3C531</accession>
<evidence type="ECO:0000256" key="1">
    <source>
        <dbReference type="SAM" id="Phobius"/>
    </source>
</evidence>
<dbReference type="eggNOG" id="COG0810">
    <property type="taxonomic scope" value="Bacteria"/>
</dbReference>
<dbReference type="EMBL" id="JH651379">
    <property type="protein sequence ID" value="EIJ38724.1"/>
    <property type="molecule type" value="Genomic_DNA"/>
</dbReference>
<dbReference type="GO" id="GO:0055085">
    <property type="term" value="P:transmembrane transport"/>
    <property type="evidence" value="ECO:0007669"/>
    <property type="project" value="InterPro"/>
</dbReference>
<dbReference type="RefSeq" id="WP_008611986.1">
    <property type="nucleotide sequence ID" value="NZ_JH651379.1"/>
</dbReference>
<sequence>MKDFTKKESEVVKERSSRASKKDFKIKGGVIRFQIGLLVALVGCYFLIETAFAIPEVANLPEVSMLEEEKVYVMPAFEVEKVKEVTQKNDLPKISKLIDELKVVDDDTKIDAKDEFLNKSEDKIEVSVDDIVNAEPVEDIGPISINTVEFVPVFPGCETLETNSERRDCMSDKINRIVQKNFDASIASDYGLSGTLRIDVQFKINKQGEVSDVKVRAPHKSLEKEAARVTGLIPQMKPGKQGNQEVDVVFLKPIIFKVQ</sequence>
<name>I3C531_9FLAO</name>
<evidence type="ECO:0000313" key="3">
    <source>
        <dbReference type="EMBL" id="EIJ38724.1"/>
    </source>
</evidence>
<feature type="transmembrane region" description="Helical" evidence="1">
    <location>
        <begin position="30"/>
        <end position="48"/>
    </location>
</feature>
<dbReference type="InterPro" id="IPR037682">
    <property type="entry name" value="TonB_C"/>
</dbReference>
<proteinExistence type="predicted"/>
<keyword evidence="1" id="KW-1133">Transmembrane helix</keyword>
<dbReference type="SUPFAM" id="SSF74653">
    <property type="entry name" value="TolA/TonB C-terminal domain"/>
    <property type="match status" value="1"/>
</dbReference>
<dbReference type="AlphaFoldDB" id="I3C531"/>
<organism evidence="3 4">
    <name type="scientific">Galbibacter orientalis DSM 19592</name>
    <dbReference type="NCBI Taxonomy" id="926559"/>
    <lineage>
        <taxon>Bacteria</taxon>
        <taxon>Pseudomonadati</taxon>
        <taxon>Bacteroidota</taxon>
        <taxon>Flavobacteriia</taxon>
        <taxon>Flavobacteriales</taxon>
        <taxon>Flavobacteriaceae</taxon>
        <taxon>Galbibacter</taxon>
    </lineage>
</organism>
<keyword evidence="4" id="KW-1185">Reference proteome</keyword>
<keyword evidence="1" id="KW-0472">Membrane</keyword>
<dbReference type="STRING" id="926559.JoomaDRAFT_1717"/>
<feature type="domain" description="TonB C-terminal" evidence="2">
    <location>
        <begin position="198"/>
        <end position="257"/>
    </location>
</feature>